<feature type="compositionally biased region" description="Acidic residues" evidence="1">
    <location>
        <begin position="266"/>
        <end position="275"/>
    </location>
</feature>
<feature type="compositionally biased region" description="Pro residues" evidence="1">
    <location>
        <begin position="309"/>
        <end position="339"/>
    </location>
</feature>
<evidence type="ECO:0000313" key="2">
    <source>
        <dbReference type="EMBL" id="KAF6006990.1"/>
    </source>
</evidence>
<organism evidence="2 3">
    <name type="scientific">Dekkera bruxellensis</name>
    <name type="common">Brettanomyces custersii</name>
    <dbReference type="NCBI Taxonomy" id="5007"/>
    <lineage>
        <taxon>Eukaryota</taxon>
        <taxon>Fungi</taxon>
        <taxon>Dikarya</taxon>
        <taxon>Ascomycota</taxon>
        <taxon>Saccharomycotina</taxon>
        <taxon>Pichiomycetes</taxon>
        <taxon>Pichiales</taxon>
        <taxon>Pichiaceae</taxon>
        <taxon>Brettanomyces</taxon>
    </lineage>
</organism>
<reference evidence="2 3" key="1">
    <citation type="journal article" date="2020" name="Appl. Microbiol. Biotechnol.">
        <title>Targeted gene deletion in Brettanomyces bruxellensis with an expression-free CRISPR-Cas9 system.</title>
        <authorList>
            <person name="Varela C."/>
            <person name="Bartel C."/>
            <person name="Onetto C."/>
            <person name="Borneman A."/>
        </authorList>
    </citation>
    <scope>NUCLEOTIDE SEQUENCE [LARGE SCALE GENOMIC DNA]</scope>
    <source>
        <strain evidence="2 3">AWRI1613</strain>
    </source>
</reference>
<evidence type="ECO:0000313" key="3">
    <source>
        <dbReference type="Proteomes" id="UP000568158"/>
    </source>
</evidence>
<dbReference type="Proteomes" id="UP000568158">
    <property type="component" value="Unassembled WGS sequence"/>
</dbReference>
<feature type="compositionally biased region" description="Basic and acidic residues" evidence="1">
    <location>
        <begin position="240"/>
        <end position="265"/>
    </location>
</feature>
<feature type="region of interest" description="Disordered" evidence="1">
    <location>
        <begin position="416"/>
        <end position="568"/>
    </location>
</feature>
<gene>
    <name evidence="2" type="ORF">HII12_004743</name>
</gene>
<dbReference type="AlphaFoldDB" id="A0A8H6B847"/>
<feature type="compositionally biased region" description="Polar residues" evidence="1">
    <location>
        <begin position="512"/>
        <end position="526"/>
    </location>
</feature>
<feature type="compositionally biased region" description="Low complexity" evidence="1">
    <location>
        <begin position="420"/>
        <end position="440"/>
    </location>
</feature>
<feature type="region of interest" description="Disordered" evidence="1">
    <location>
        <begin position="239"/>
        <end position="345"/>
    </location>
</feature>
<accession>A0A8H6B847</accession>
<comment type="caution">
    <text evidence="2">The sequence shown here is derived from an EMBL/GenBank/DDBJ whole genome shotgun (WGS) entry which is preliminary data.</text>
</comment>
<name>A0A8H6B847_DEKBR</name>
<feature type="compositionally biased region" description="Polar residues" evidence="1">
    <location>
        <begin position="441"/>
        <end position="493"/>
    </location>
</feature>
<feature type="compositionally biased region" description="Pro residues" evidence="1">
    <location>
        <begin position="541"/>
        <end position="558"/>
    </location>
</feature>
<dbReference type="EMBL" id="JABCYN010000045">
    <property type="protein sequence ID" value="KAF6006990.1"/>
    <property type="molecule type" value="Genomic_DNA"/>
</dbReference>
<evidence type="ECO:0000256" key="1">
    <source>
        <dbReference type="SAM" id="MobiDB-lite"/>
    </source>
</evidence>
<proteinExistence type="predicted"/>
<protein>
    <submittedName>
        <fullName evidence="2">Uncharacterized protein</fullName>
    </submittedName>
</protein>
<feature type="compositionally biased region" description="Polar residues" evidence="1">
    <location>
        <begin position="279"/>
        <end position="308"/>
    </location>
</feature>
<sequence length="673" mass="75568">MNTMNFVDIPDITEEEKKDILSIKVKRKILDVYQIPYAIRMLIENMQSIEKKFSTEEFLTNETPANCPPRIKACLEHCINEIFPDSIIDSDNNGSLNALFRLKNKWCSKKPSTVVNAIITLSMRTNSRTSKYFADDVECYEWYCELIGNKINPIKALYQYEKKSINMAFILGLIPNDETFYNIRSRDMRMEGPLNNPINATFIGYDNTATIAWYVEDETGKISKTASFRANPYIFPLLTDSKDDTDPDVPEPKANFDIDLGKTQDEYTDQDDDNDIVPSGNSYPVRNIESQPTQTTESNTTHSASSQNHPPPLPTPQTPAPPSPSSPPPAPTPTSPAPPSTVISRRPRQQVIVTNAHNRSHHNTSLRSRHAQTHAINPPQGIQANYYAHLKKLRAAHIHYHVDNVYYQSPVNQITEGDHSTNTTNSTVDHSVTNNSNNNTQQMSDNHATQTTNEDHSVLTQTDYHPTTTHNLDQSTTTSNEDHSQSLTQTHHQNMVIPPQSYDSLKSPIQPPSLQHDSNKSPSVETSKVPPLLPPSQTHPALPPVKPTLLLSPPPGPQNSPSGGTINNMTANSDQVIPRKRPHLDVSPSAYISYACQDKNFSPKSEEENEAYLAVTKTKYKIPRNYNELLESPERSKWEEAIQNEMDAMKEHGVYTSLSKNQFLPLPPLSRGD</sequence>